<reference evidence="8" key="1">
    <citation type="submission" date="2019-04" db="EMBL/GenBank/DDBJ databases">
        <authorList>
            <consortium name="Science for Life Laboratories"/>
        </authorList>
    </citation>
    <scope>NUCLEOTIDE SEQUENCE</scope>
    <source>
        <strain evidence="8">MBLW1</strain>
    </source>
</reference>
<dbReference type="InterPro" id="IPR036409">
    <property type="entry name" value="Aldolase_II/adducin_N_sf"/>
</dbReference>
<dbReference type="AlphaFoldDB" id="A0A6C2YQN7"/>
<protein>
    <recommendedName>
        <fullName evidence="4">L-ribulose-5-phosphate 4-epimerase</fullName>
        <ecNumber evidence="4">5.1.3.4</ecNumber>
    </recommendedName>
</protein>
<comment type="cofactor">
    <cofactor evidence="2">
        <name>Zn(2+)</name>
        <dbReference type="ChEBI" id="CHEBI:29105"/>
    </cofactor>
</comment>
<gene>
    <name evidence="8" type="ORF">GMBLW1_01640</name>
</gene>
<dbReference type="GO" id="GO:0008742">
    <property type="term" value="F:L-ribulose-phosphate 4-epimerase activity"/>
    <property type="evidence" value="ECO:0007669"/>
    <property type="project" value="UniProtKB-EC"/>
</dbReference>
<dbReference type="PANTHER" id="PTHR22789:SF8">
    <property type="entry name" value="L-RIBULOSE-5-PHOSPHATE 4-EPIMERASE SGBE"/>
    <property type="match status" value="1"/>
</dbReference>
<dbReference type="GO" id="GO:0016832">
    <property type="term" value="F:aldehyde-lyase activity"/>
    <property type="evidence" value="ECO:0007669"/>
    <property type="project" value="TreeGrafter"/>
</dbReference>
<dbReference type="GO" id="GO:0046872">
    <property type="term" value="F:metal ion binding"/>
    <property type="evidence" value="ECO:0007669"/>
    <property type="project" value="UniProtKB-KW"/>
</dbReference>
<comment type="catalytic activity">
    <reaction evidence="1">
        <text>L-ribulose 5-phosphate = D-xylulose 5-phosphate</text>
        <dbReference type="Rhea" id="RHEA:22368"/>
        <dbReference type="ChEBI" id="CHEBI:57737"/>
        <dbReference type="ChEBI" id="CHEBI:58226"/>
        <dbReference type="EC" id="5.1.3.4"/>
    </reaction>
</comment>
<keyword evidence="5" id="KW-0479">Metal-binding</keyword>
<evidence type="ECO:0000313" key="8">
    <source>
        <dbReference type="EMBL" id="VIP03796.1"/>
    </source>
</evidence>
<name>A0A6C2YQN7_9BACT</name>
<dbReference type="InterPro" id="IPR050197">
    <property type="entry name" value="Aldolase_class_II_sugar_metab"/>
</dbReference>
<dbReference type="EMBL" id="LR586016">
    <property type="protein sequence ID" value="VIP03796.1"/>
    <property type="molecule type" value="Genomic_DNA"/>
</dbReference>
<dbReference type="EC" id="5.1.3.4" evidence="4"/>
<dbReference type="SUPFAM" id="SSF53639">
    <property type="entry name" value="AraD/HMP-PK domain-like"/>
    <property type="match status" value="1"/>
</dbReference>
<dbReference type="PANTHER" id="PTHR22789">
    <property type="entry name" value="FUCULOSE PHOSPHATE ALDOLASE"/>
    <property type="match status" value="1"/>
</dbReference>
<keyword evidence="6" id="KW-0862">Zinc</keyword>
<dbReference type="EMBL" id="LR593887">
    <property type="protein sequence ID" value="VTS04959.1"/>
    <property type="molecule type" value="Genomic_DNA"/>
</dbReference>
<dbReference type="KEGG" id="tim:GMBLW1_01640"/>
<accession>A0A6C2YQN7</accession>
<dbReference type="Pfam" id="PF00596">
    <property type="entry name" value="Aldolase_II"/>
    <property type="match status" value="1"/>
</dbReference>
<comment type="similarity">
    <text evidence="3">Belongs to the aldolase class II family. AraD/FucA subfamily.</text>
</comment>
<evidence type="ECO:0000256" key="3">
    <source>
        <dbReference type="ARBA" id="ARBA00010037"/>
    </source>
</evidence>
<evidence type="ECO:0000256" key="4">
    <source>
        <dbReference type="ARBA" id="ARBA00013186"/>
    </source>
</evidence>
<dbReference type="Gene3D" id="3.40.225.10">
    <property type="entry name" value="Class II aldolase/adducin N-terminal domain"/>
    <property type="match status" value="1"/>
</dbReference>
<proteinExistence type="inferred from homology"/>
<dbReference type="Proteomes" id="UP000464378">
    <property type="component" value="Chromosome"/>
</dbReference>
<dbReference type="GO" id="GO:0019323">
    <property type="term" value="P:pentose catabolic process"/>
    <property type="evidence" value="ECO:0007669"/>
    <property type="project" value="TreeGrafter"/>
</dbReference>
<evidence type="ECO:0000256" key="5">
    <source>
        <dbReference type="ARBA" id="ARBA00022723"/>
    </source>
</evidence>
<evidence type="ECO:0000256" key="6">
    <source>
        <dbReference type="ARBA" id="ARBA00022833"/>
    </source>
</evidence>
<organism evidence="8">
    <name type="scientific">Tuwongella immobilis</name>
    <dbReference type="NCBI Taxonomy" id="692036"/>
    <lineage>
        <taxon>Bacteria</taxon>
        <taxon>Pseudomonadati</taxon>
        <taxon>Planctomycetota</taxon>
        <taxon>Planctomycetia</taxon>
        <taxon>Gemmatales</taxon>
        <taxon>Gemmataceae</taxon>
        <taxon>Tuwongella</taxon>
    </lineage>
</organism>
<sequence length="229" mass="25208">MRDTRLSDLREQVCWLNRALPQHGLVVMHSGNASGYDRRSGRLVIKPSGMDYSQITPPDLVEVDVDSGCVIDGHLRPSVDLPHHLYLYRHFRDVEFIIHTHSNYATAFAACHRPIPLVLTAIADEFGGEVPCAPYVSNEGDAIGRAIVAHRTQAPAILLANHGVFAWGNSAPAALKAATMVEDVAKTVWLALQIGQPAAIPESEARKWYDRYQHNYGQSTNAPPKNRAA</sequence>
<evidence type="ECO:0000256" key="1">
    <source>
        <dbReference type="ARBA" id="ARBA00001726"/>
    </source>
</evidence>
<dbReference type="NCBIfam" id="NF005123">
    <property type="entry name" value="PRK06557.1"/>
    <property type="match status" value="1"/>
</dbReference>
<dbReference type="InterPro" id="IPR001303">
    <property type="entry name" value="Aldolase_II/adducin_N"/>
</dbReference>
<dbReference type="GO" id="GO:0005829">
    <property type="term" value="C:cytosol"/>
    <property type="evidence" value="ECO:0007669"/>
    <property type="project" value="TreeGrafter"/>
</dbReference>
<keyword evidence="9" id="KW-1185">Reference proteome</keyword>
<evidence type="ECO:0000256" key="2">
    <source>
        <dbReference type="ARBA" id="ARBA00001947"/>
    </source>
</evidence>
<dbReference type="RefSeq" id="WP_162658950.1">
    <property type="nucleotide sequence ID" value="NZ_LR593887.1"/>
</dbReference>
<dbReference type="SMART" id="SM01007">
    <property type="entry name" value="Aldolase_II"/>
    <property type="match status" value="1"/>
</dbReference>
<dbReference type="FunCoup" id="A0A6C2YQN7">
    <property type="interactions" value="366"/>
</dbReference>
<feature type="domain" description="Class II aldolase/adducin N-terminal" evidence="7">
    <location>
        <begin position="11"/>
        <end position="189"/>
    </location>
</feature>
<dbReference type="InParanoid" id="A0A6C2YQN7"/>
<evidence type="ECO:0000313" key="9">
    <source>
        <dbReference type="Proteomes" id="UP000464378"/>
    </source>
</evidence>
<evidence type="ECO:0000259" key="7">
    <source>
        <dbReference type="SMART" id="SM01007"/>
    </source>
</evidence>